<feature type="domain" description="C-type lectin" evidence="4">
    <location>
        <begin position="1351"/>
        <end position="1480"/>
    </location>
</feature>
<keyword evidence="2" id="KW-1133">Transmembrane helix</keyword>
<feature type="domain" description="C-type lectin" evidence="4">
    <location>
        <begin position="1051"/>
        <end position="1170"/>
    </location>
</feature>
<dbReference type="OrthoDB" id="6285323at2759"/>
<dbReference type="InterPro" id="IPR018378">
    <property type="entry name" value="C-type_lectin_CS"/>
</dbReference>
<dbReference type="InterPro" id="IPR016186">
    <property type="entry name" value="C-type_lectin-like/link_sf"/>
</dbReference>
<feature type="transmembrane region" description="Helical" evidence="2">
    <location>
        <begin position="1854"/>
        <end position="1876"/>
    </location>
</feature>
<feature type="domain" description="C-type lectin" evidence="4">
    <location>
        <begin position="908"/>
        <end position="1024"/>
    </location>
</feature>
<keyword evidence="6" id="KW-1185">Reference proteome</keyword>
<dbReference type="PRINTS" id="PR01504">
    <property type="entry name" value="PNCREATITSAP"/>
</dbReference>
<keyword evidence="2" id="KW-0812">Transmembrane</keyword>
<keyword evidence="2" id="KW-0472">Membrane</keyword>
<dbReference type="PROSITE" id="PS00615">
    <property type="entry name" value="C_TYPE_LECTIN_1"/>
    <property type="match status" value="6"/>
</dbReference>
<feature type="domain" description="C-type lectin" evidence="4">
    <location>
        <begin position="178"/>
        <end position="307"/>
    </location>
</feature>
<evidence type="ECO:0000313" key="5">
    <source>
        <dbReference type="EnsemblMetazoa" id="G6983.3:cds"/>
    </source>
</evidence>
<feature type="domain" description="C-type lectin" evidence="4">
    <location>
        <begin position="320"/>
        <end position="445"/>
    </location>
</feature>
<dbReference type="Pfam" id="PF00059">
    <property type="entry name" value="Lectin_C"/>
    <property type="match status" value="12"/>
</dbReference>
<protein>
    <recommendedName>
        <fullName evidence="4">C-type lectin domain-containing protein</fullName>
    </recommendedName>
</protein>
<sequence length="1923" mass="214860">MHFKPGSKILICLSVFFLQYFNFVSSTNQNCPLYWTAYGNVCYRFRWVNLKSWVEAKTWCAAQGGDLLKLENAAEKTYITNAIRNLRQHNHLSTTLKWWTGMNNKNPQSQAWVWGDNSPVAPVIIRSAHLHPSTTDHCVYVSETELRNLQCWQKAAYICERPRGTPLTCDATSRWQQFNNFCYQVNPTNLQTWAGAVQVCSRNGGDLVEIDNDQDQIAIHDFARNTHKPLWTALHSVQKGTTNSWQWLNGTVLSTNPSLQYWANGHPPVLRSNAMNNTCVWMNNNQPDYHKSWSTDNCNVRKGYVCKRPEGVCMPGWVPHQKLCFLFNIRFKYNWFQANNFCRASGGNLVSIYGGTFTNFVNSYLDELQTAGIDSFWIGLTDNNRTGPWMWTNGGNIAHYQHWPGNHAATNTPNRQDCSFINTADGNGYWRTTTNCVAQKAFVCQIPMGKQVKPVTTPRPQFKCDGHWVLFNGNCYQFNDTKLTWLNARTTCQGMGADLVTINSANIQSFVQRQSHGNEYWIGLNDRTRERSWQWLDGHTGSKYYNWNAHEPNNLGTENCVEMNFMNHAGKWNDRRCSTLVRFICQKPASNAQLPVTVSTTPAMPISARCGLNWEEDPNSNNCYQFFDKQLDWSDAREICQSNGGDLASIESQQEQYYVSAKIRNLNSVAMWIGINDRGTENRFMWTDGSPVAYLHWGNGEPNNYRHNEDCGAIFTTTSYWNDYPCGNRNGFICKKQSNQRTTTTPPPPVVTKAGYVMGCSAPYKPFQGNCFALFRGRLNWATAKTRCHYQGANLATINNREEQNFVMTLIPKTGYGYWIGLNDLANEMTFFWSDGSPVLYTDWAAGEPNNYGRRQEDCVLVLRTNGQWNDAICQNPADGFICKKPMTLMSATPAPEVVGCTFPSYGYGSFCYRFVYQSKTWKDAQTTCVNAFHGSLAAINDRFTEAFLSAYMSYQTDNYWIGLSDTQTQGTYRWISGVPVTYSNWIAAHTGNEVGTCVSLTHTHPKGLWQNLNCTEQHHFVCQYPRQGYTTPQITTAAASLPCPPSYSGYQSYCYKAVALTDSSQWLSFDAARDYCRGVGGDLVSIHSAGENSFVQNLVGSSPVSIWIGLNDKAVERGHRWTDSSPTDYTNWNRGEPNDAGGIEDCVSMISNGKWNDINCFFSKPFICKVQRGVPLSTTPVIPTASSSNACGTGWVLYNQFCYYLGNGSSLMTWFDARSTCNQMGAELASVHSRDEDNFLVGQYTRQKGRTDFWIGLNDIEYNNKFVWTDGSVLDFISWGTNEPNDAFAGENCVTMPYWSAGNWNDDNCNMRKNFICKRPLSGSTKPINQGTTKFIPAGCPNRNFKPVPYTNRCYFIVHSKVNWTSAASACKTAYPGASLATISNIHEQEFLTSMLINEDPKLTLWIGLNDQRQSRRFTWADNSPLTYTNWFQGEPNNSPDGSHMRYNSERCVEMYASRNGAGQWNDKQCSALRNFVCQQHRKAGAPLTSNEGACPDGYTAYGPSCYRYFPPNAAAPSWSTAQQVCKDNSAQLVEISSVYEDGFVQALVADSAPNGYWIGLADTTSSGTYTWSQAGWSVTYTNWGAGEPTKGTGEGCVAITNNQWNDTLCNQQLGFVCQINHNTPPPTPLPSLVSCDGSAPIGIGLSCYYISGLDTKTWPEASYVCEKKGMELASFHSMAEMNVIIQKFQNYQPQPGEQAPRFPENIWIGMTKGFSDGFSWRDGSPVNFLNWNKGEPSDAMSSSQEECVEMYTDSGKWNDVTCFTKRRYVCKKTAQKSTTPFVITSGLPNSGLPTTPFIVNPPPFGTTPVPTGRATPSKQTLPVITQPQGKGIGNPVAQRQAPPSNNGLSTGGLVGILIAVIVILALFAFGVIFLKQRQAPPPSSGAGGFENAMYSSAEGAVNIKNSGNVNGGYGGMNEDDA</sequence>
<evidence type="ECO:0000313" key="6">
    <source>
        <dbReference type="Proteomes" id="UP000005408"/>
    </source>
</evidence>
<feature type="domain" description="C-type lectin" evidence="4">
    <location>
        <begin position="1199"/>
        <end position="1319"/>
    </location>
</feature>
<dbReference type="InterPro" id="IPR050111">
    <property type="entry name" value="C-type_lectin/snaclec_domain"/>
</dbReference>
<feature type="domain" description="C-type lectin" evidence="4">
    <location>
        <begin position="471"/>
        <end position="586"/>
    </location>
</feature>
<feature type="domain" description="C-type lectin" evidence="4">
    <location>
        <begin position="38"/>
        <end position="160"/>
    </location>
</feature>
<feature type="chain" id="PRO_5036487519" description="C-type lectin domain-containing protein" evidence="3">
    <location>
        <begin position="27"/>
        <end position="1923"/>
    </location>
</feature>
<dbReference type="PROSITE" id="PS50041">
    <property type="entry name" value="C_TYPE_LECTIN_2"/>
    <property type="match status" value="12"/>
</dbReference>
<keyword evidence="3" id="KW-0732">Signal</keyword>
<dbReference type="Gene3D" id="3.10.100.10">
    <property type="entry name" value="Mannose-Binding Protein A, subunit A"/>
    <property type="match status" value="12"/>
</dbReference>
<evidence type="ECO:0000256" key="3">
    <source>
        <dbReference type="SAM" id="SignalP"/>
    </source>
</evidence>
<reference evidence="5" key="1">
    <citation type="submission" date="2022-08" db="UniProtKB">
        <authorList>
            <consortium name="EnsemblMetazoa"/>
        </authorList>
    </citation>
    <scope>IDENTIFICATION</scope>
    <source>
        <strain evidence="5">05x7-T-G4-1.051#20</strain>
    </source>
</reference>
<feature type="signal peptide" evidence="3">
    <location>
        <begin position="1"/>
        <end position="26"/>
    </location>
</feature>
<keyword evidence="1" id="KW-1015">Disulfide bond</keyword>
<dbReference type="PANTHER" id="PTHR22803">
    <property type="entry name" value="MANNOSE, PHOSPHOLIPASE, LECTIN RECEPTOR RELATED"/>
    <property type="match status" value="1"/>
</dbReference>
<dbReference type="SMART" id="SM00034">
    <property type="entry name" value="CLECT"/>
    <property type="match status" value="12"/>
</dbReference>
<proteinExistence type="predicted"/>
<feature type="domain" description="C-type lectin" evidence="4">
    <location>
        <begin position="767"/>
        <end position="875"/>
    </location>
</feature>
<dbReference type="InterPro" id="IPR016187">
    <property type="entry name" value="CTDL_fold"/>
</dbReference>
<feature type="domain" description="C-type lectin" evidence="4">
    <location>
        <begin position="1645"/>
        <end position="1773"/>
    </location>
</feature>
<name>A0A8W8NN77_MAGGI</name>
<dbReference type="CDD" id="cd00037">
    <property type="entry name" value="CLECT"/>
    <property type="match status" value="9"/>
</dbReference>
<organism evidence="5 6">
    <name type="scientific">Magallana gigas</name>
    <name type="common">Pacific oyster</name>
    <name type="synonym">Crassostrea gigas</name>
    <dbReference type="NCBI Taxonomy" id="29159"/>
    <lineage>
        <taxon>Eukaryota</taxon>
        <taxon>Metazoa</taxon>
        <taxon>Spiralia</taxon>
        <taxon>Lophotrochozoa</taxon>
        <taxon>Mollusca</taxon>
        <taxon>Bivalvia</taxon>
        <taxon>Autobranchia</taxon>
        <taxon>Pteriomorphia</taxon>
        <taxon>Ostreida</taxon>
        <taxon>Ostreoidea</taxon>
        <taxon>Ostreidae</taxon>
        <taxon>Magallana</taxon>
    </lineage>
</organism>
<dbReference type="Proteomes" id="UP000005408">
    <property type="component" value="Unassembled WGS sequence"/>
</dbReference>
<dbReference type="SUPFAM" id="SSF56436">
    <property type="entry name" value="C-type lectin-like"/>
    <property type="match status" value="12"/>
</dbReference>
<evidence type="ECO:0000256" key="2">
    <source>
        <dbReference type="SAM" id="Phobius"/>
    </source>
</evidence>
<dbReference type="InterPro" id="IPR001304">
    <property type="entry name" value="C-type_lectin-like"/>
</dbReference>
<accession>A0A8W8NN77</accession>
<feature type="domain" description="C-type lectin" evidence="4">
    <location>
        <begin position="1503"/>
        <end position="1620"/>
    </location>
</feature>
<dbReference type="EnsemblMetazoa" id="G6983.3">
    <property type="protein sequence ID" value="G6983.3:cds"/>
    <property type="gene ID" value="G6983"/>
</dbReference>
<feature type="domain" description="C-type lectin" evidence="4">
    <location>
        <begin position="619"/>
        <end position="735"/>
    </location>
</feature>
<evidence type="ECO:0000259" key="4">
    <source>
        <dbReference type="PROSITE" id="PS50041"/>
    </source>
</evidence>
<evidence type="ECO:0000256" key="1">
    <source>
        <dbReference type="ARBA" id="ARBA00023157"/>
    </source>
</evidence>